<evidence type="ECO:0000313" key="4">
    <source>
        <dbReference type="Proteomes" id="UP000547209"/>
    </source>
</evidence>
<protein>
    <recommendedName>
        <fullName evidence="5">Secreted protein</fullName>
    </recommendedName>
</protein>
<feature type="signal peptide" evidence="2">
    <location>
        <begin position="1"/>
        <end position="17"/>
    </location>
</feature>
<feature type="compositionally biased region" description="Low complexity" evidence="1">
    <location>
        <begin position="41"/>
        <end position="50"/>
    </location>
</feature>
<reference evidence="3 4" key="1">
    <citation type="submission" date="2020-08" db="EMBL/GenBank/DDBJ databases">
        <title>Cohnella phylogeny.</title>
        <authorList>
            <person name="Dunlap C."/>
        </authorList>
    </citation>
    <scope>NUCLEOTIDE SEQUENCE [LARGE SCALE GENOMIC DNA]</scope>
    <source>
        <strain evidence="3 4">DSM 28246</strain>
    </source>
</reference>
<evidence type="ECO:0008006" key="5">
    <source>
        <dbReference type="Google" id="ProtNLM"/>
    </source>
</evidence>
<gene>
    <name evidence="3" type="ORF">H7C19_23795</name>
</gene>
<evidence type="ECO:0000256" key="1">
    <source>
        <dbReference type="SAM" id="MobiDB-lite"/>
    </source>
</evidence>
<keyword evidence="4" id="KW-1185">Reference proteome</keyword>
<feature type="region of interest" description="Disordered" evidence="1">
    <location>
        <begin position="25"/>
        <end position="50"/>
    </location>
</feature>
<dbReference type="PROSITE" id="PS51257">
    <property type="entry name" value="PROKAR_LIPOPROTEIN"/>
    <property type="match status" value="1"/>
</dbReference>
<accession>A0A7X0RU36</accession>
<dbReference type="Proteomes" id="UP000547209">
    <property type="component" value="Unassembled WGS sequence"/>
</dbReference>
<name>A0A7X0RU36_9BACL</name>
<dbReference type="AlphaFoldDB" id="A0A7X0RU36"/>
<sequence>MKRAGAVLILTAAILTACGTKGDHDNMNMNHSGHGDQAQPSASHAHGGHDGAAAIAAADVTAKWTIAGGQPAQAKQDTLIRVELAHDGQPIEQFDLNHEEKQHMIIVSKDLSYFHHIHPAYKGKGAFEVTNVFPAGGDYKLIADFVPTGGSAMNKMTWVHVEGDPAATVPIEPDAELTQVVDGKRITLAFDKLAAKEELMLTYTITDDKTQEPITDLQPYLGAVGHVVILTEDAEQYLHVHPMEEKASGPKAEFMTTFPKSGIYKIWGQFKHKDTVFTVPFVVRVP</sequence>
<organism evidence="3 4">
    <name type="scientific">Cohnella nanjingensis</name>
    <dbReference type="NCBI Taxonomy" id="1387779"/>
    <lineage>
        <taxon>Bacteria</taxon>
        <taxon>Bacillati</taxon>
        <taxon>Bacillota</taxon>
        <taxon>Bacilli</taxon>
        <taxon>Bacillales</taxon>
        <taxon>Paenibacillaceae</taxon>
        <taxon>Cohnella</taxon>
    </lineage>
</organism>
<comment type="caution">
    <text evidence="3">The sequence shown here is derived from an EMBL/GenBank/DDBJ whole genome shotgun (WGS) entry which is preliminary data.</text>
</comment>
<dbReference type="RefSeq" id="WP_185671567.1">
    <property type="nucleotide sequence ID" value="NZ_JACJVP010000041.1"/>
</dbReference>
<feature type="chain" id="PRO_5038470191" description="Secreted protein" evidence="2">
    <location>
        <begin position="18"/>
        <end position="286"/>
    </location>
</feature>
<evidence type="ECO:0000256" key="2">
    <source>
        <dbReference type="SAM" id="SignalP"/>
    </source>
</evidence>
<evidence type="ECO:0000313" key="3">
    <source>
        <dbReference type="EMBL" id="MBB6673707.1"/>
    </source>
</evidence>
<keyword evidence="2" id="KW-0732">Signal</keyword>
<proteinExistence type="predicted"/>
<dbReference type="EMBL" id="JACJVP010000041">
    <property type="protein sequence ID" value="MBB6673707.1"/>
    <property type="molecule type" value="Genomic_DNA"/>
</dbReference>